<evidence type="ECO:0000256" key="5">
    <source>
        <dbReference type="ARBA" id="ARBA00023125"/>
    </source>
</evidence>
<keyword evidence="2" id="KW-0479">Metal-binding</keyword>
<dbReference type="InterPro" id="IPR008906">
    <property type="entry name" value="HATC_C_dom"/>
</dbReference>
<reference evidence="9" key="1">
    <citation type="submission" date="2022-04" db="EMBL/GenBank/DDBJ databases">
        <title>A functionally conserved STORR gene fusion in Papaver species that diverged 16.8 million years ago.</title>
        <authorList>
            <person name="Catania T."/>
        </authorList>
    </citation>
    <scope>NUCLEOTIDE SEQUENCE</scope>
    <source>
        <strain evidence="9">S-188037</strain>
    </source>
</reference>
<dbReference type="GO" id="GO:0003677">
    <property type="term" value="F:DNA binding"/>
    <property type="evidence" value="ECO:0007669"/>
    <property type="project" value="UniProtKB-KW"/>
</dbReference>
<protein>
    <recommendedName>
        <fullName evidence="8">BED-type domain-containing protein</fullName>
    </recommendedName>
</protein>
<dbReference type="PANTHER" id="PTHR32166:SF123">
    <property type="entry name" value="BED-TYPE DOMAIN-CONTAINING PROTEIN"/>
    <property type="match status" value="1"/>
</dbReference>
<dbReference type="GO" id="GO:0008270">
    <property type="term" value="F:zinc ion binding"/>
    <property type="evidence" value="ECO:0007669"/>
    <property type="project" value="UniProtKB-KW"/>
</dbReference>
<dbReference type="GO" id="GO:0046983">
    <property type="term" value="F:protein dimerization activity"/>
    <property type="evidence" value="ECO:0007669"/>
    <property type="project" value="InterPro"/>
</dbReference>
<evidence type="ECO:0000313" key="10">
    <source>
        <dbReference type="Proteomes" id="UP001202328"/>
    </source>
</evidence>
<dbReference type="InterPro" id="IPR007021">
    <property type="entry name" value="DUF659"/>
</dbReference>
<gene>
    <name evidence="9" type="ORF">MKW98_017412</name>
</gene>
<dbReference type="Pfam" id="PF05699">
    <property type="entry name" value="Dimer_Tnp_hAT"/>
    <property type="match status" value="1"/>
</dbReference>
<dbReference type="InterPro" id="IPR012337">
    <property type="entry name" value="RNaseH-like_sf"/>
</dbReference>
<dbReference type="InterPro" id="IPR003656">
    <property type="entry name" value="Znf_BED"/>
</dbReference>
<comment type="caution">
    <text evidence="9">The sequence shown here is derived from an EMBL/GenBank/DDBJ whole genome shotgun (WGS) entry which is preliminary data.</text>
</comment>
<keyword evidence="3 7" id="KW-0863">Zinc-finger</keyword>
<evidence type="ECO:0000256" key="4">
    <source>
        <dbReference type="ARBA" id="ARBA00022833"/>
    </source>
</evidence>
<evidence type="ECO:0000259" key="8">
    <source>
        <dbReference type="PROSITE" id="PS50808"/>
    </source>
</evidence>
<feature type="domain" description="BED-type" evidence="8">
    <location>
        <begin position="115"/>
        <end position="169"/>
    </location>
</feature>
<dbReference type="InterPro" id="IPR036397">
    <property type="entry name" value="RNaseH_sf"/>
</dbReference>
<evidence type="ECO:0000313" key="9">
    <source>
        <dbReference type="EMBL" id="KAI3918964.1"/>
    </source>
</evidence>
<comment type="subcellular location">
    <subcellularLocation>
        <location evidence="1">Nucleus</location>
    </subcellularLocation>
</comment>
<sequence>MNDPVEYFWSTPNRHELLLCFDRAVREDPCVPGARVVARDSDAKVLGTRSIGLWITSNYLEEIYGVIVGMEWALKWGLDQFCIRSDSMGGVQAFKHAIYHGFSFPYFSGEGRMVRRKDSFWEYAEELKGRFRCKFCHKDYPGGIARVKSHLSRQPGRDIAICNSVPDDVQALAFIAVRGKDFPYKKRKSVSYTANGEGNAVDLSLVNVTSCPGASTDVQRTSIVASCSKDMGKLQVDKLVAQAFVMNNIPFDVIQSPSFVSMMKAVAEFGTSYSLPTYMNLCTNLVRDARSHVEEYVNTVKESWSLTGCTLMADIWTDSRDCSFINVVAYSPKGADFLKSVEISAPSKGDAFVGAIVMSPIIMSVIDDIGPENVVQIITNNATHHAFEDDWVTRRYPHIYRTQCAANEIQVLLEDFYEGVEWIHNVVDDAKIIVDYMYKYPEVLRLMRSHTGEKELKKPCTTRFSSHYIMLQSIAEVEANLHLTVVSREWIGLSFSSTEVGDSVTQTIQSETFWGGLKDVISVFEPLIKVLYLVEGEGSTAGYLYESIEKASVELKQRFTIDPRKYFELWEIFTKWHGTKVHKIHAAAAFLNPSLMYDGKIKYELANVRDGMNYVAENLLGTKEMGDFAAQLLLYNGKSSKLFNTLSVLMMKKAHPRVWWEYNGGEVPLLRKVAIRILSQPCASSGVARNWSAFEAAKTKKLNKLPEDVLNDLVYVRMNSKMMASYNDPEMRDSFAINLEKLEELPDYHNDNYEEIENKEATADSTTFTFDEMLGLGSPSQLSNNAAAV</sequence>
<accession>A0AAD4SSI0</accession>
<dbReference type="Gene3D" id="3.30.420.10">
    <property type="entry name" value="Ribonuclease H-like superfamily/Ribonuclease H"/>
    <property type="match status" value="1"/>
</dbReference>
<proteinExistence type="predicted"/>
<keyword evidence="5" id="KW-0238">DNA-binding</keyword>
<dbReference type="SUPFAM" id="SSF53098">
    <property type="entry name" value="Ribonuclease H-like"/>
    <property type="match status" value="2"/>
</dbReference>
<organism evidence="9 10">
    <name type="scientific">Papaver atlanticum</name>
    <dbReference type="NCBI Taxonomy" id="357466"/>
    <lineage>
        <taxon>Eukaryota</taxon>
        <taxon>Viridiplantae</taxon>
        <taxon>Streptophyta</taxon>
        <taxon>Embryophyta</taxon>
        <taxon>Tracheophyta</taxon>
        <taxon>Spermatophyta</taxon>
        <taxon>Magnoliopsida</taxon>
        <taxon>Ranunculales</taxon>
        <taxon>Papaveraceae</taxon>
        <taxon>Papaveroideae</taxon>
        <taxon>Papaver</taxon>
    </lineage>
</organism>
<dbReference type="AlphaFoldDB" id="A0AAD4SSI0"/>
<dbReference type="PROSITE" id="PS50808">
    <property type="entry name" value="ZF_BED"/>
    <property type="match status" value="1"/>
</dbReference>
<name>A0AAD4SSI0_9MAGN</name>
<dbReference type="Pfam" id="PF04937">
    <property type="entry name" value="DUF659"/>
    <property type="match status" value="1"/>
</dbReference>
<dbReference type="GO" id="GO:0005634">
    <property type="term" value="C:nucleus"/>
    <property type="evidence" value="ECO:0007669"/>
    <property type="project" value="UniProtKB-SubCell"/>
</dbReference>
<keyword evidence="4" id="KW-0862">Zinc</keyword>
<dbReference type="EMBL" id="JAJJMB010008951">
    <property type="protein sequence ID" value="KAI3918964.1"/>
    <property type="molecule type" value="Genomic_DNA"/>
</dbReference>
<evidence type="ECO:0000256" key="3">
    <source>
        <dbReference type="ARBA" id="ARBA00022771"/>
    </source>
</evidence>
<evidence type="ECO:0000256" key="7">
    <source>
        <dbReference type="PROSITE-ProRule" id="PRU00027"/>
    </source>
</evidence>
<dbReference type="Proteomes" id="UP001202328">
    <property type="component" value="Unassembled WGS sequence"/>
</dbReference>
<keyword evidence="10" id="KW-1185">Reference proteome</keyword>
<evidence type="ECO:0000256" key="6">
    <source>
        <dbReference type="ARBA" id="ARBA00023242"/>
    </source>
</evidence>
<evidence type="ECO:0000256" key="2">
    <source>
        <dbReference type="ARBA" id="ARBA00022723"/>
    </source>
</evidence>
<evidence type="ECO:0000256" key="1">
    <source>
        <dbReference type="ARBA" id="ARBA00004123"/>
    </source>
</evidence>
<dbReference type="PANTHER" id="PTHR32166">
    <property type="entry name" value="OSJNBA0013A04.12 PROTEIN"/>
    <property type="match status" value="1"/>
</dbReference>
<keyword evidence="6" id="KW-0539">Nucleus</keyword>